<sequence length="501" mass="58319">MRITNMLHFTENHRFCVNRDFSLSSLDYKMLTMMYQPMLGAYAITLYMTLYQQLNSERIGYSPLEQQRRLFLMMELEQGERGRKYFIEQSSKLEAIGLLQTSRRYLAEEEDYMYEYALSAPLGPNEFFRNQHLTLLLRDKVGKFMLLSLRDELLAPEPDECRETNAENLSVPFYDLFQLNTKVIDYELEQALYEASAGRQADSNLDVTTKGFLYADIIMRFPRESNNRVFVEALKHKPEQIVSINIAAKKYGLSLQDMCRLLDEDGVFTEDGMLQTDLLQYNANLFFRQTKKRDEERERTLAKSEVHAQSYTNVPQEEEPAEMSVEMEYYLDVPGQLRGECTDHQYNYILRNEPYTYVLKKFFTQGAIPDGVLDIFGKIDLNYKLKEEVINVLIHFLHIDRRSWSKSSIEAVASDMLGKQILSYEQAVDYVREKIRFKEKAASKVEAAKAGGGSATRGRQGGKQKPNIPIVQSDKKTVRLTDEELDDIRRTAQKLDEKLNR</sequence>
<dbReference type="RefSeq" id="WP_209972720.1">
    <property type="nucleotide sequence ID" value="NZ_JAGGLB010000011.1"/>
</dbReference>
<accession>A0ABS4IWP0</accession>
<proteinExistence type="predicted"/>
<protein>
    <submittedName>
        <fullName evidence="3">Replication initiation and membrane attachment protein</fullName>
    </submittedName>
</protein>
<feature type="domain" description="Replicative helicase loading/DNA remodeling protein DnaB N-terminal winged helix" evidence="2">
    <location>
        <begin position="23"/>
        <end position="208"/>
    </location>
</feature>
<reference evidence="3 4" key="1">
    <citation type="submission" date="2021-03" db="EMBL/GenBank/DDBJ databases">
        <title>Genomic Encyclopedia of Type Strains, Phase IV (KMG-IV): sequencing the most valuable type-strain genomes for metagenomic binning, comparative biology and taxonomic classification.</title>
        <authorList>
            <person name="Goeker M."/>
        </authorList>
    </citation>
    <scope>NUCLEOTIDE SEQUENCE [LARGE SCALE GENOMIC DNA]</scope>
    <source>
        <strain evidence="3 4">DSM 26048</strain>
    </source>
</reference>
<dbReference type="Proteomes" id="UP001519287">
    <property type="component" value="Unassembled WGS sequence"/>
</dbReference>
<feature type="region of interest" description="Disordered" evidence="1">
    <location>
        <begin position="448"/>
        <end position="476"/>
    </location>
</feature>
<comment type="caution">
    <text evidence="3">The sequence shown here is derived from an EMBL/GenBank/DDBJ whole genome shotgun (WGS) entry which is preliminary data.</text>
</comment>
<dbReference type="EMBL" id="JAGGLB010000011">
    <property type="protein sequence ID" value="MBP1992004.1"/>
    <property type="molecule type" value="Genomic_DNA"/>
</dbReference>
<dbReference type="InterPro" id="IPR058660">
    <property type="entry name" value="WHD_DnaB"/>
</dbReference>
<organism evidence="3 4">
    <name type="scientific">Paenibacillus eucommiae</name>
    <dbReference type="NCBI Taxonomy" id="1355755"/>
    <lineage>
        <taxon>Bacteria</taxon>
        <taxon>Bacillati</taxon>
        <taxon>Bacillota</taxon>
        <taxon>Bacilli</taxon>
        <taxon>Bacillales</taxon>
        <taxon>Paenibacillaceae</taxon>
        <taxon>Paenibacillus</taxon>
    </lineage>
</organism>
<name>A0ABS4IWP0_9BACL</name>
<gene>
    <name evidence="3" type="ORF">J2Z66_003612</name>
</gene>
<evidence type="ECO:0000313" key="3">
    <source>
        <dbReference type="EMBL" id="MBP1992004.1"/>
    </source>
</evidence>
<evidence type="ECO:0000256" key="1">
    <source>
        <dbReference type="SAM" id="MobiDB-lite"/>
    </source>
</evidence>
<dbReference type="Pfam" id="PF25888">
    <property type="entry name" value="WHD_DnaB"/>
    <property type="match status" value="1"/>
</dbReference>
<evidence type="ECO:0000259" key="2">
    <source>
        <dbReference type="Pfam" id="PF25888"/>
    </source>
</evidence>
<feature type="compositionally biased region" description="Gly residues" evidence="1">
    <location>
        <begin position="450"/>
        <end position="461"/>
    </location>
</feature>
<keyword evidence="4" id="KW-1185">Reference proteome</keyword>
<evidence type="ECO:0000313" key="4">
    <source>
        <dbReference type="Proteomes" id="UP001519287"/>
    </source>
</evidence>